<proteinExistence type="predicted"/>
<accession>A0A9N9VWL3</accession>
<dbReference type="Pfam" id="PF06985">
    <property type="entry name" value="HET"/>
    <property type="match status" value="1"/>
</dbReference>
<dbReference type="EMBL" id="CABFNQ020000750">
    <property type="protein sequence ID" value="CAH0034416.1"/>
    <property type="molecule type" value="Genomic_DNA"/>
</dbReference>
<sequence>MDLPTTTSEFICDACKNIDFSKVLESTSATLSTESLVLDIDGSRFISPLQTNCAVCRILSTCCGQQSELSGGFELRAVSFLQNCLWADERFKGAQESAMLAVTPKAASNDEKNIPAVSRFNEAGYVVIYPNGTAPGLFRPRVVSESFDSERTRKWLQNCRDCHGSECRGSSQTVAGMNLIDCETMEIIPATASMPWVTLSYVWGARKEDVFNDHPSLPPLQLPSPIPRLISDSITVVQSLGHRYLWVDMYCIDQQNKHEKMHSINNMDLIYGGAEVNIIAASGTGEGQGLPGIGATKRSQQQVVELPGFTILSTGPDPTASIAKSKWWTRGWTFQEAFLSPRKLVFTEHQTYFECREVSWNESIGGLEFIEDPEKVDFGRFWSASGFLMNLYSGRTISEKYWDGGYLKELLRARVDV</sequence>
<evidence type="ECO:0000313" key="3">
    <source>
        <dbReference type="Proteomes" id="UP000696573"/>
    </source>
</evidence>
<organism evidence="2 3">
    <name type="scientific">Clonostachys rhizophaga</name>
    <dbReference type="NCBI Taxonomy" id="160324"/>
    <lineage>
        <taxon>Eukaryota</taxon>
        <taxon>Fungi</taxon>
        <taxon>Dikarya</taxon>
        <taxon>Ascomycota</taxon>
        <taxon>Pezizomycotina</taxon>
        <taxon>Sordariomycetes</taxon>
        <taxon>Hypocreomycetidae</taxon>
        <taxon>Hypocreales</taxon>
        <taxon>Bionectriaceae</taxon>
        <taxon>Clonostachys</taxon>
    </lineage>
</organism>
<dbReference type="AlphaFoldDB" id="A0A9N9VWL3"/>
<dbReference type="Proteomes" id="UP000696573">
    <property type="component" value="Unassembled WGS sequence"/>
</dbReference>
<dbReference type="PANTHER" id="PTHR33112:SF1">
    <property type="entry name" value="HETEROKARYON INCOMPATIBILITY DOMAIN-CONTAINING PROTEIN"/>
    <property type="match status" value="1"/>
</dbReference>
<gene>
    <name evidence="2" type="ORF">CRHIZ90672A_00009262</name>
</gene>
<dbReference type="PANTHER" id="PTHR33112">
    <property type="entry name" value="DOMAIN PROTEIN, PUTATIVE-RELATED"/>
    <property type="match status" value="1"/>
</dbReference>
<keyword evidence="3" id="KW-1185">Reference proteome</keyword>
<feature type="domain" description="Heterokaryon incompatibility" evidence="1">
    <location>
        <begin position="196"/>
        <end position="336"/>
    </location>
</feature>
<dbReference type="OrthoDB" id="5428863at2759"/>
<comment type="caution">
    <text evidence="2">The sequence shown here is derived from an EMBL/GenBank/DDBJ whole genome shotgun (WGS) entry which is preliminary data.</text>
</comment>
<evidence type="ECO:0000259" key="1">
    <source>
        <dbReference type="Pfam" id="PF06985"/>
    </source>
</evidence>
<dbReference type="InterPro" id="IPR010730">
    <property type="entry name" value="HET"/>
</dbReference>
<protein>
    <recommendedName>
        <fullName evidence="1">Heterokaryon incompatibility domain-containing protein</fullName>
    </recommendedName>
</protein>
<name>A0A9N9VWL3_9HYPO</name>
<reference evidence="2" key="1">
    <citation type="submission" date="2021-10" db="EMBL/GenBank/DDBJ databases">
        <authorList>
            <person name="Piombo E."/>
        </authorList>
    </citation>
    <scope>NUCLEOTIDE SEQUENCE</scope>
</reference>
<evidence type="ECO:0000313" key="2">
    <source>
        <dbReference type="EMBL" id="CAH0034416.1"/>
    </source>
</evidence>